<dbReference type="EMBL" id="BAAAZO010000010">
    <property type="protein sequence ID" value="GAA3628966.1"/>
    <property type="molecule type" value="Genomic_DNA"/>
</dbReference>
<name>A0ABP7ABT7_9ACTN</name>
<gene>
    <name evidence="8" type="ORF">GCM10022223_53130</name>
</gene>
<dbReference type="SUPFAM" id="SSF48208">
    <property type="entry name" value="Six-hairpin glycosidases"/>
    <property type="match status" value="1"/>
</dbReference>
<reference evidence="9" key="1">
    <citation type="journal article" date="2019" name="Int. J. Syst. Evol. Microbiol.">
        <title>The Global Catalogue of Microorganisms (GCM) 10K type strain sequencing project: providing services to taxonomists for standard genome sequencing and annotation.</title>
        <authorList>
            <consortium name="The Broad Institute Genomics Platform"/>
            <consortium name="The Broad Institute Genome Sequencing Center for Infectious Disease"/>
            <person name="Wu L."/>
            <person name="Ma J."/>
        </authorList>
    </citation>
    <scope>NUCLEOTIDE SEQUENCE [LARGE SCALE GENOMIC DNA]</scope>
    <source>
        <strain evidence="9">JCM 16902</strain>
    </source>
</reference>
<dbReference type="InterPro" id="IPR016007">
    <property type="entry name" value="Alpha_rhamnosid"/>
</dbReference>
<evidence type="ECO:0000256" key="3">
    <source>
        <dbReference type="ARBA" id="ARBA00022801"/>
    </source>
</evidence>
<dbReference type="Pfam" id="PF08531">
    <property type="entry name" value="Bac_rhamnosid_N"/>
    <property type="match status" value="1"/>
</dbReference>
<dbReference type="RefSeq" id="WP_231484453.1">
    <property type="nucleotide sequence ID" value="NZ_BAAAZO010000010.1"/>
</dbReference>
<comment type="caution">
    <text evidence="8">The sequence shown here is derived from an EMBL/GenBank/DDBJ whole genome shotgun (WGS) entry which is preliminary data.</text>
</comment>
<sequence length="857" mass="94110">MTTRIASVRAELRSDSADVATATPRLSWTTVSETPGWSQQWAEMKIEDEVVARVDGPGSVLVPWPFEPLRSRSVRTVQVRVLGSDGLLSDWSEPCRIRAAFRSGRDWVAPLIAAPEPTTAARPVLLRTEFTVRPQLRRATLYATAHGVYQAFVNGHEVDDQVLKPGWTPYRSRIVHESTDVTALLATGANALGIDLAGGWYTERVGFMTESGVSYGEQPSVTVHLELEYVDGSTDDVLSGEQWRCTTEGPRRSASLYDGEEYDARREMPGWDRPGFDDSAWSAAHVLRENFPVPEARTSPAVRAIERMPVTRVLNSRSGKQILDFGQNVVGRLRIRLTGPAGTRVVTRHAEVLEDGELGVRPLRSARATNTYVLSGNGEEIWEPAFTFQGFRYAEVTGLPEPIDPAAAEVVVLHSDLRRTGFFESSHPLINQLHANVVRSMRGNFFYLPTDCPQRDERLGWTGDIQVFAPTAAFLYDVDAFLASWLVDLGLEQDAIGTGSVPFTVPHVISGGDEPPGEGTNPTAAWGDAATVVPAVLFERYGDREVLERQFTSMCAWVGLVQERAGQDLLWAGDFQFGDWLDPTAPPEDAFRAMTSPDLVATAYFHRSALLTSRTAMLLGRPAQAQRYSALAYNIHRAFVDEYVGEDALMSSDSQTAYALGIVFGLHDSPQQRDRMGERLASLVRENNFRIGTGFVGTSLVCDALTETGQLEVLDALVTSTSNPSWLYPVTMGATSIWERWDSMLEDGSINPGEMTSFNHYALGAIADWLHRRLAGLAPGEPGYRTLEIAPVPLPSFDHARADLHTPYGTASAGWRRDGDVIVVEATVPTGTTATVRLPGRESVEVASGHHVWKIDG</sequence>
<dbReference type="InterPro" id="IPR012341">
    <property type="entry name" value="6hp_glycosidase-like_sf"/>
</dbReference>
<evidence type="ECO:0000259" key="7">
    <source>
        <dbReference type="Pfam" id="PF17390"/>
    </source>
</evidence>
<dbReference type="PANTHER" id="PTHR33307:SF6">
    <property type="entry name" value="ALPHA-RHAMNOSIDASE (EUROFUNG)-RELATED"/>
    <property type="match status" value="1"/>
</dbReference>
<organism evidence="8 9">
    <name type="scientific">Kineosporia mesophila</name>
    <dbReference type="NCBI Taxonomy" id="566012"/>
    <lineage>
        <taxon>Bacteria</taxon>
        <taxon>Bacillati</taxon>
        <taxon>Actinomycetota</taxon>
        <taxon>Actinomycetes</taxon>
        <taxon>Kineosporiales</taxon>
        <taxon>Kineosporiaceae</taxon>
        <taxon>Kineosporia</taxon>
    </lineage>
</organism>
<dbReference type="Gene3D" id="2.60.420.10">
    <property type="entry name" value="Maltose phosphorylase, domain 3"/>
    <property type="match status" value="1"/>
</dbReference>
<dbReference type="PANTHER" id="PTHR33307">
    <property type="entry name" value="ALPHA-RHAMNOSIDASE (EUROFUNG)"/>
    <property type="match status" value="1"/>
</dbReference>
<dbReference type="GO" id="GO:0016787">
    <property type="term" value="F:hydrolase activity"/>
    <property type="evidence" value="ECO:0007669"/>
    <property type="project" value="UniProtKB-KW"/>
</dbReference>
<proteinExistence type="predicted"/>
<feature type="domain" description="Alpha-L-rhamnosidase C-terminal" evidence="7">
    <location>
        <begin position="776"/>
        <end position="850"/>
    </location>
</feature>
<feature type="domain" description="Alpha-L-rhamnosidase six-hairpin glycosidase" evidence="6">
    <location>
        <begin position="418"/>
        <end position="773"/>
    </location>
</feature>
<dbReference type="InterPro" id="IPR035396">
    <property type="entry name" value="Bac_rhamnosid6H"/>
</dbReference>
<dbReference type="InterPro" id="IPR013737">
    <property type="entry name" value="Bac_rhamnosid_N"/>
</dbReference>
<evidence type="ECO:0000256" key="2">
    <source>
        <dbReference type="ARBA" id="ARBA00012652"/>
    </source>
</evidence>
<evidence type="ECO:0000313" key="8">
    <source>
        <dbReference type="EMBL" id="GAA3628966.1"/>
    </source>
</evidence>
<feature type="domain" description="Alpha-L-rhamnosidase concanavalin-like" evidence="4">
    <location>
        <begin position="317"/>
        <end position="408"/>
    </location>
</feature>
<comment type="catalytic activity">
    <reaction evidence="1">
        <text>Hydrolysis of terminal non-reducing alpha-L-rhamnose residues in alpha-L-rhamnosides.</text>
        <dbReference type="EC" id="3.2.1.40"/>
    </reaction>
</comment>
<dbReference type="InterPro" id="IPR008902">
    <property type="entry name" value="Rhamnosid_concanavalin"/>
</dbReference>
<dbReference type="Pfam" id="PF17389">
    <property type="entry name" value="Bac_rhamnosid6H"/>
    <property type="match status" value="1"/>
</dbReference>
<accession>A0ABP7ABT7</accession>
<evidence type="ECO:0000259" key="6">
    <source>
        <dbReference type="Pfam" id="PF17389"/>
    </source>
</evidence>
<dbReference type="Gene3D" id="2.60.120.260">
    <property type="entry name" value="Galactose-binding domain-like"/>
    <property type="match status" value="2"/>
</dbReference>
<evidence type="ECO:0000259" key="5">
    <source>
        <dbReference type="Pfam" id="PF08531"/>
    </source>
</evidence>
<dbReference type="Pfam" id="PF25788">
    <property type="entry name" value="Ig_Rha78A_N"/>
    <property type="match status" value="1"/>
</dbReference>
<evidence type="ECO:0000259" key="4">
    <source>
        <dbReference type="Pfam" id="PF05592"/>
    </source>
</evidence>
<dbReference type="InterPro" id="IPR035398">
    <property type="entry name" value="Bac_rhamnosid_C"/>
</dbReference>
<dbReference type="Gene3D" id="1.50.10.10">
    <property type="match status" value="1"/>
</dbReference>
<dbReference type="Proteomes" id="UP001501074">
    <property type="component" value="Unassembled WGS sequence"/>
</dbReference>
<dbReference type="Pfam" id="PF17390">
    <property type="entry name" value="Bac_rhamnosid_C"/>
    <property type="match status" value="1"/>
</dbReference>
<dbReference type="Pfam" id="PF05592">
    <property type="entry name" value="Bac_rhamnosid"/>
    <property type="match status" value="1"/>
</dbReference>
<keyword evidence="3 8" id="KW-0378">Hydrolase</keyword>
<dbReference type="Gene3D" id="2.60.40.10">
    <property type="entry name" value="Immunoglobulins"/>
    <property type="match status" value="1"/>
</dbReference>
<keyword evidence="9" id="KW-1185">Reference proteome</keyword>
<evidence type="ECO:0000256" key="1">
    <source>
        <dbReference type="ARBA" id="ARBA00001445"/>
    </source>
</evidence>
<dbReference type="InterPro" id="IPR013783">
    <property type="entry name" value="Ig-like_fold"/>
</dbReference>
<dbReference type="EC" id="3.2.1.40" evidence="2"/>
<feature type="domain" description="Bacterial alpha-L-rhamnosidase N-terminal" evidence="5">
    <location>
        <begin position="136"/>
        <end position="305"/>
    </location>
</feature>
<dbReference type="PIRSF" id="PIRSF010631">
    <property type="entry name" value="A-rhamnsds"/>
    <property type="match status" value="1"/>
</dbReference>
<protein>
    <recommendedName>
        <fullName evidence="2">alpha-L-rhamnosidase</fullName>
        <ecNumber evidence="2">3.2.1.40</ecNumber>
    </recommendedName>
</protein>
<evidence type="ECO:0000313" key="9">
    <source>
        <dbReference type="Proteomes" id="UP001501074"/>
    </source>
</evidence>
<dbReference type="InterPro" id="IPR008928">
    <property type="entry name" value="6-hairpin_glycosidase_sf"/>
</dbReference>